<protein>
    <recommendedName>
        <fullName evidence="1">SET domain-containing protein</fullName>
    </recommendedName>
</protein>
<dbReference type="InterPro" id="IPR001214">
    <property type="entry name" value="SET_dom"/>
</dbReference>
<dbReference type="AlphaFoldDB" id="A0AA88HQR5"/>
<evidence type="ECO:0000259" key="1">
    <source>
        <dbReference type="Pfam" id="PF21549"/>
    </source>
</evidence>
<dbReference type="GO" id="GO:0008757">
    <property type="term" value="F:S-adenosylmethionine-dependent methyltransferase activity"/>
    <property type="evidence" value="ECO:0007669"/>
    <property type="project" value="UniProtKB-ARBA"/>
</dbReference>
<feature type="domain" description="SET" evidence="1">
    <location>
        <begin position="14"/>
        <end position="68"/>
    </location>
</feature>
<dbReference type="Pfam" id="PF21549">
    <property type="entry name" value="PRDM2_PR"/>
    <property type="match status" value="1"/>
</dbReference>
<organism evidence="2 3">
    <name type="scientific">Artemia franciscana</name>
    <name type="common">Brine shrimp</name>
    <name type="synonym">Artemia sanfranciscana</name>
    <dbReference type="NCBI Taxonomy" id="6661"/>
    <lineage>
        <taxon>Eukaryota</taxon>
        <taxon>Metazoa</taxon>
        <taxon>Ecdysozoa</taxon>
        <taxon>Arthropoda</taxon>
        <taxon>Crustacea</taxon>
        <taxon>Branchiopoda</taxon>
        <taxon>Anostraca</taxon>
        <taxon>Artemiidae</taxon>
        <taxon>Artemia</taxon>
    </lineage>
</organism>
<keyword evidence="3" id="KW-1185">Reference proteome</keyword>
<comment type="caution">
    <text evidence="2">The sequence shown here is derived from an EMBL/GenBank/DDBJ whole genome shotgun (WGS) entry which is preliminary data.</text>
</comment>
<sequence>VSVSSDSTIVSSINGSWIFHVNLANSQTSQNIQIACKDNFFFLYSIKDIKPGDELFTWFSFDFLMKYNVPATPAIETN</sequence>
<proteinExistence type="predicted"/>
<name>A0AA88HQR5_ARTSF</name>
<dbReference type="Proteomes" id="UP001187531">
    <property type="component" value="Unassembled WGS sequence"/>
</dbReference>
<evidence type="ECO:0000313" key="3">
    <source>
        <dbReference type="Proteomes" id="UP001187531"/>
    </source>
</evidence>
<dbReference type="GO" id="GO:0008170">
    <property type="term" value="F:N-methyltransferase activity"/>
    <property type="evidence" value="ECO:0007669"/>
    <property type="project" value="UniProtKB-ARBA"/>
</dbReference>
<dbReference type="GO" id="GO:0008276">
    <property type="term" value="F:protein methyltransferase activity"/>
    <property type="evidence" value="ECO:0007669"/>
    <property type="project" value="UniProtKB-ARBA"/>
</dbReference>
<feature type="non-terminal residue" evidence="2">
    <location>
        <position position="1"/>
    </location>
</feature>
<feature type="non-terminal residue" evidence="2">
    <location>
        <position position="78"/>
    </location>
</feature>
<accession>A0AA88HQR5</accession>
<evidence type="ECO:0000313" key="2">
    <source>
        <dbReference type="EMBL" id="KAK2716170.1"/>
    </source>
</evidence>
<dbReference type="EMBL" id="JAVRJZ010000012">
    <property type="protein sequence ID" value="KAK2716170.1"/>
    <property type="molecule type" value="Genomic_DNA"/>
</dbReference>
<dbReference type="Gene3D" id="2.170.270.10">
    <property type="entry name" value="SET domain"/>
    <property type="match status" value="1"/>
</dbReference>
<gene>
    <name evidence="2" type="ORF">QYM36_010671</name>
</gene>
<reference evidence="2" key="1">
    <citation type="submission" date="2023-07" db="EMBL/GenBank/DDBJ databases">
        <title>Chromosome-level genome assembly of Artemia franciscana.</title>
        <authorList>
            <person name="Jo E."/>
        </authorList>
    </citation>
    <scope>NUCLEOTIDE SEQUENCE</scope>
    <source>
        <tissue evidence="2">Whole body</tissue>
    </source>
</reference>
<dbReference type="InterPro" id="IPR046341">
    <property type="entry name" value="SET_dom_sf"/>
</dbReference>